<evidence type="ECO:0000256" key="2">
    <source>
        <dbReference type="ARBA" id="ARBA00023002"/>
    </source>
</evidence>
<dbReference type="CDD" id="cd05233">
    <property type="entry name" value="SDR_c"/>
    <property type="match status" value="1"/>
</dbReference>
<dbReference type="PANTHER" id="PTHR43669:SF3">
    <property type="entry name" value="ALCOHOL DEHYDROGENASE, PUTATIVE (AFU_ORTHOLOGUE AFUA_3G03445)-RELATED"/>
    <property type="match status" value="1"/>
</dbReference>
<evidence type="ECO:0000313" key="5">
    <source>
        <dbReference type="EMBL" id="MCO6406981.1"/>
    </source>
</evidence>
<dbReference type="Gene3D" id="3.40.50.720">
    <property type="entry name" value="NAD(P)-binding Rossmann-like Domain"/>
    <property type="match status" value="1"/>
</dbReference>
<evidence type="ECO:0000256" key="1">
    <source>
        <dbReference type="ARBA" id="ARBA00006484"/>
    </source>
</evidence>
<dbReference type="Pfam" id="PF00106">
    <property type="entry name" value="adh_short"/>
    <property type="match status" value="1"/>
</dbReference>
<evidence type="ECO:0000256" key="3">
    <source>
        <dbReference type="RuleBase" id="RU000363"/>
    </source>
</evidence>
<dbReference type="SMART" id="SM00822">
    <property type="entry name" value="PKS_KR"/>
    <property type="match status" value="1"/>
</dbReference>
<dbReference type="PROSITE" id="PS00061">
    <property type="entry name" value="ADH_SHORT"/>
    <property type="match status" value="1"/>
</dbReference>
<dbReference type="PRINTS" id="PR00081">
    <property type="entry name" value="GDHRDH"/>
</dbReference>
<keyword evidence="6" id="KW-1185">Reference proteome</keyword>
<reference evidence="5 6" key="1">
    <citation type="submission" date="2020-01" db="EMBL/GenBank/DDBJ databases">
        <title>Genomes of bacteria type strains.</title>
        <authorList>
            <person name="Chen J."/>
            <person name="Zhu S."/>
            <person name="Yang J."/>
        </authorList>
    </citation>
    <scope>NUCLEOTIDE SEQUENCE [LARGE SCALE GENOMIC DNA]</scope>
    <source>
        <strain evidence="5 6">DSM 16655</strain>
    </source>
</reference>
<dbReference type="EMBL" id="JAAAML010000001">
    <property type="protein sequence ID" value="MCO6406981.1"/>
    <property type="molecule type" value="Genomic_DNA"/>
</dbReference>
<protein>
    <submittedName>
        <fullName evidence="5">SDR family NAD(P)-dependent oxidoreductase</fullName>
    </submittedName>
</protein>
<evidence type="ECO:0000313" key="6">
    <source>
        <dbReference type="Proteomes" id="UP001320715"/>
    </source>
</evidence>
<organism evidence="5 6">
    <name type="scientific">Hoeflea alexandrii</name>
    <dbReference type="NCBI Taxonomy" id="288436"/>
    <lineage>
        <taxon>Bacteria</taxon>
        <taxon>Pseudomonadati</taxon>
        <taxon>Pseudomonadota</taxon>
        <taxon>Alphaproteobacteria</taxon>
        <taxon>Hyphomicrobiales</taxon>
        <taxon>Rhizobiaceae</taxon>
        <taxon>Hoeflea</taxon>
    </lineage>
</organism>
<dbReference type="PRINTS" id="PR00080">
    <property type="entry name" value="SDRFAMILY"/>
</dbReference>
<name>A0ABT1CMY6_9HYPH</name>
<dbReference type="InterPro" id="IPR020904">
    <property type="entry name" value="Sc_DH/Rdtase_CS"/>
</dbReference>
<dbReference type="PANTHER" id="PTHR43669">
    <property type="entry name" value="5-KETO-D-GLUCONATE 5-REDUCTASE"/>
    <property type="match status" value="1"/>
</dbReference>
<proteinExistence type="inferred from homology"/>
<evidence type="ECO:0000259" key="4">
    <source>
        <dbReference type="SMART" id="SM00822"/>
    </source>
</evidence>
<comment type="similarity">
    <text evidence="1 3">Belongs to the short-chain dehydrogenases/reductases (SDR) family.</text>
</comment>
<sequence length="252" mass="26301">MSIDLTGKTALITGASRGIGEAAARILAGYGANVVLAARSSSDTARIAADIGERALAVTCDVADYSDLDAAMTKAVDRFGSLDILVNNAGVIDPIARIEESDPEAWDQVVDINFKGVYHGLRAAIPVMKRGGGGVIINISSGAATGALEGWSHYCATKAGVLSLTRCAHVECAADNIRVVGLSPGTVATDMQRSIKDSGVNPVSQLDWSTHISPEWVGEAIAWLTTDAARPYDGDDFSLKTEEGRRAVGLID</sequence>
<dbReference type="SUPFAM" id="SSF51735">
    <property type="entry name" value="NAD(P)-binding Rossmann-fold domains"/>
    <property type="match status" value="1"/>
</dbReference>
<keyword evidence="2" id="KW-0560">Oxidoreductase</keyword>
<dbReference type="InterPro" id="IPR002347">
    <property type="entry name" value="SDR_fam"/>
</dbReference>
<feature type="domain" description="Ketoreductase" evidence="4">
    <location>
        <begin position="8"/>
        <end position="170"/>
    </location>
</feature>
<dbReference type="RefSeq" id="WP_252914457.1">
    <property type="nucleotide sequence ID" value="NZ_JAAAML010000001.1"/>
</dbReference>
<dbReference type="Proteomes" id="UP001320715">
    <property type="component" value="Unassembled WGS sequence"/>
</dbReference>
<accession>A0ABT1CMY6</accession>
<comment type="caution">
    <text evidence="5">The sequence shown here is derived from an EMBL/GenBank/DDBJ whole genome shotgun (WGS) entry which is preliminary data.</text>
</comment>
<dbReference type="InterPro" id="IPR057326">
    <property type="entry name" value="KR_dom"/>
</dbReference>
<dbReference type="InterPro" id="IPR036291">
    <property type="entry name" value="NAD(P)-bd_dom_sf"/>
</dbReference>
<gene>
    <name evidence="5" type="ORF">GTW23_02245</name>
</gene>